<dbReference type="PANTHER" id="PTHR42792">
    <property type="entry name" value="FLAGELLIN"/>
    <property type="match status" value="1"/>
</dbReference>
<dbReference type="Pfam" id="PF00700">
    <property type="entry name" value="Flagellin_C"/>
    <property type="match status" value="1"/>
</dbReference>
<keyword evidence="2 3" id="KW-0975">Bacterial flagellum</keyword>
<evidence type="ECO:0000256" key="2">
    <source>
        <dbReference type="ARBA" id="ARBA00023143"/>
    </source>
</evidence>
<comment type="subcellular location">
    <subcellularLocation>
        <location evidence="3">Secreted</location>
    </subcellularLocation>
    <subcellularLocation>
        <location evidence="3">Bacterial flagellum</location>
    </subcellularLocation>
</comment>
<evidence type="ECO:0000259" key="4">
    <source>
        <dbReference type="Pfam" id="PF00669"/>
    </source>
</evidence>
<name>A0ABV7MFG5_9PROT</name>
<organism evidence="6 7">
    <name type="scientific">Parvularcula lutaonensis</name>
    <dbReference type="NCBI Taxonomy" id="491923"/>
    <lineage>
        <taxon>Bacteria</taxon>
        <taxon>Pseudomonadati</taxon>
        <taxon>Pseudomonadota</taxon>
        <taxon>Alphaproteobacteria</taxon>
        <taxon>Parvularculales</taxon>
        <taxon>Parvularculaceae</taxon>
        <taxon>Parvularcula</taxon>
    </lineage>
</organism>
<dbReference type="Gene3D" id="1.20.1330.10">
    <property type="entry name" value="f41 fragment of flagellin, N-terminal domain"/>
    <property type="match status" value="2"/>
</dbReference>
<dbReference type="SUPFAM" id="SSF64518">
    <property type="entry name" value="Phase 1 flagellin"/>
    <property type="match status" value="1"/>
</dbReference>
<dbReference type="InterPro" id="IPR046358">
    <property type="entry name" value="Flagellin_C"/>
</dbReference>
<keyword evidence="6" id="KW-0969">Cilium</keyword>
<evidence type="ECO:0000313" key="7">
    <source>
        <dbReference type="Proteomes" id="UP001595607"/>
    </source>
</evidence>
<keyword evidence="6" id="KW-0966">Cell projection</keyword>
<sequence length="512" mass="54540">MLLTNASAMTAMRTLRLAESNLDTTQNRISTGFKVSKAGDNPAFFLVSNTVRGDITAYEGQRDTLLYALGAIQTAQAAQSEIDNAILNIKSAVVALETGSGEKELERVILEQVDQVRKIISGTSFNGINLLERDNVETFLLGYEREGRSLDFDTLSIRAQGLALRTAPVSATINPLPGAALDLNSQNTFGTPGAYTPQSLGSISGVNVGLGGSGVSQRTFAISFETGADITTEQIIYEEGGGIRGLNISIRNGQLVFGGYNIPNDGTTPWGYREAQATVQANTRYTAQLVLDGNASATGEFRAYLDGTLVDTATGVGVLYNHGNAIGLGRIAGNAVVNGVVKNDTGAGPTGNRFQGANDKVVLYNQIFTPAEFDQMTSYLAEGWLPPKGIAFYIGSQARQDSATLVELLEAVAPVDQPGFSTAAALEVLDAAQEKANRAFAQLGFYEDRITGQRDYLMGLTDSLEEGVAALVEADLQEESARLQSFQVQTTLARQSLQISNSRSNILLTLFN</sequence>
<feature type="domain" description="Flagellin N-terminal" evidence="4">
    <location>
        <begin position="4"/>
        <end position="133"/>
    </location>
</feature>
<accession>A0ABV7MFG5</accession>
<dbReference type="InterPro" id="IPR001492">
    <property type="entry name" value="Flagellin"/>
</dbReference>
<dbReference type="InterPro" id="IPR001029">
    <property type="entry name" value="Flagellin_N"/>
</dbReference>
<dbReference type="PRINTS" id="PR00207">
    <property type="entry name" value="FLAGELLIN"/>
</dbReference>
<dbReference type="PANTHER" id="PTHR42792:SF2">
    <property type="entry name" value="FLAGELLIN"/>
    <property type="match status" value="1"/>
</dbReference>
<protein>
    <recommendedName>
        <fullName evidence="3">Flagellin</fullName>
    </recommendedName>
</protein>
<evidence type="ECO:0000256" key="1">
    <source>
        <dbReference type="ARBA" id="ARBA00005709"/>
    </source>
</evidence>
<gene>
    <name evidence="6" type="ORF">ACFONP_12460</name>
</gene>
<dbReference type="Proteomes" id="UP001595607">
    <property type="component" value="Unassembled WGS sequence"/>
</dbReference>
<evidence type="ECO:0000259" key="5">
    <source>
        <dbReference type="Pfam" id="PF00700"/>
    </source>
</evidence>
<comment type="caution">
    <text evidence="6">The sequence shown here is derived from an EMBL/GenBank/DDBJ whole genome shotgun (WGS) entry which is preliminary data.</text>
</comment>
<keyword evidence="6" id="KW-0282">Flagellum</keyword>
<proteinExistence type="inferred from homology"/>
<evidence type="ECO:0000313" key="6">
    <source>
        <dbReference type="EMBL" id="MFC3303542.1"/>
    </source>
</evidence>
<dbReference type="EMBL" id="JBHRVA010000003">
    <property type="protein sequence ID" value="MFC3303542.1"/>
    <property type="molecule type" value="Genomic_DNA"/>
</dbReference>
<evidence type="ECO:0000256" key="3">
    <source>
        <dbReference type="RuleBase" id="RU362073"/>
    </source>
</evidence>
<reference evidence="7" key="1">
    <citation type="journal article" date="2019" name="Int. J. Syst. Evol. Microbiol.">
        <title>The Global Catalogue of Microorganisms (GCM) 10K type strain sequencing project: providing services to taxonomists for standard genome sequencing and annotation.</title>
        <authorList>
            <consortium name="The Broad Institute Genomics Platform"/>
            <consortium name="The Broad Institute Genome Sequencing Center for Infectious Disease"/>
            <person name="Wu L."/>
            <person name="Ma J."/>
        </authorList>
    </citation>
    <scope>NUCLEOTIDE SEQUENCE [LARGE SCALE GENOMIC DNA]</scope>
    <source>
        <strain evidence="7">KCTC 22245</strain>
    </source>
</reference>
<dbReference type="RefSeq" id="WP_189576192.1">
    <property type="nucleotide sequence ID" value="NZ_BMXU01000002.1"/>
</dbReference>
<dbReference type="Pfam" id="PF00669">
    <property type="entry name" value="Flagellin_N"/>
    <property type="match status" value="1"/>
</dbReference>
<feature type="domain" description="Flagellin C-terminal" evidence="5">
    <location>
        <begin position="427"/>
        <end position="510"/>
    </location>
</feature>
<comment type="function">
    <text evidence="3">Flagellin is the subunit protein which polymerizes to form the filaments of bacterial flagella.</text>
</comment>
<keyword evidence="7" id="KW-1185">Reference proteome</keyword>
<keyword evidence="3" id="KW-0964">Secreted</keyword>
<comment type="similarity">
    <text evidence="1 3">Belongs to the bacterial flagellin family.</text>
</comment>